<protein>
    <submittedName>
        <fullName evidence="2">Uncharacterized protein</fullName>
    </submittedName>
</protein>
<evidence type="ECO:0000313" key="3">
    <source>
        <dbReference type="Proteomes" id="UP001202328"/>
    </source>
</evidence>
<accession>A0AAD4X474</accession>
<name>A0AAD4X474_9MAGN</name>
<feature type="compositionally biased region" description="Basic and acidic residues" evidence="1">
    <location>
        <begin position="27"/>
        <end position="46"/>
    </location>
</feature>
<proteinExistence type="predicted"/>
<comment type="caution">
    <text evidence="2">The sequence shown here is derived from an EMBL/GenBank/DDBJ whole genome shotgun (WGS) entry which is preliminary data.</text>
</comment>
<feature type="non-terminal residue" evidence="2">
    <location>
        <position position="59"/>
    </location>
</feature>
<evidence type="ECO:0000256" key="1">
    <source>
        <dbReference type="SAM" id="MobiDB-lite"/>
    </source>
</evidence>
<feature type="non-terminal residue" evidence="2">
    <location>
        <position position="1"/>
    </location>
</feature>
<reference evidence="2" key="1">
    <citation type="submission" date="2022-04" db="EMBL/GenBank/DDBJ databases">
        <title>A functionally conserved STORR gene fusion in Papaver species that diverged 16.8 million years ago.</title>
        <authorList>
            <person name="Catania T."/>
        </authorList>
    </citation>
    <scope>NUCLEOTIDE SEQUENCE</scope>
    <source>
        <strain evidence="2">S-188037</strain>
    </source>
</reference>
<keyword evidence="3" id="KW-1185">Reference proteome</keyword>
<dbReference type="AlphaFoldDB" id="A0AAD4X474"/>
<evidence type="ECO:0000313" key="2">
    <source>
        <dbReference type="EMBL" id="KAI3835246.1"/>
    </source>
</evidence>
<feature type="region of interest" description="Disordered" evidence="1">
    <location>
        <begin position="27"/>
        <end position="59"/>
    </location>
</feature>
<organism evidence="2 3">
    <name type="scientific">Papaver atlanticum</name>
    <dbReference type="NCBI Taxonomy" id="357466"/>
    <lineage>
        <taxon>Eukaryota</taxon>
        <taxon>Viridiplantae</taxon>
        <taxon>Streptophyta</taxon>
        <taxon>Embryophyta</taxon>
        <taxon>Tracheophyta</taxon>
        <taxon>Spermatophyta</taxon>
        <taxon>Magnoliopsida</taxon>
        <taxon>Ranunculales</taxon>
        <taxon>Papaveraceae</taxon>
        <taxon>Papaveroideae</taxon>
        <taxon>Papaver</taxon>
    </lineage>
</organism>
<dbReference type="Proteomes" id="UP001202328">
    <property type="component" value="Unassembled WGS sequence"/>
</dbReference>
<gene>
    <name evidence="2" type="ORF">MKW98_020362</name>
</gene>
<sequence length="59" mass="6641">KVSFNNNGDSSRSICFWKPKINFKEEQNQSHSKGIEEGKVSIEDGKQCNNETNKEAAIP</sequence>
<dbReference type="EMBL" id="JAJJMB010017752">
    <property type="protein sequence ID" value="KAI3835246.1"/>
    <property type="molecule type" value="Genomic_DNA"/>
</dbReference>